<evidence type="ECO:0000313" key="2">
    <source>
        <dbReference type="Proteomes" id="UP001148838"/>
    </source>
</evidence>
<gene>
    <name evidence="1" type="ORF">ANN_08640</name>
</gene>
<accession>A0ABQ8T1Z8</accession>
<keyword evidence="2" id="KW-1185">Reference proteome</keyword>
<name>A0ABQ8T1Z8_PERAM</name>
<dbReference type="EMBL" id="JAJSOF020000017">
    <property type="protein sequence ID" value="KAJ4440499.1"/>
    <property type="molecule type" value="Genomic_DNA"/>
</dbReference>
<comment type="caution">
    <text evidence="1">The sequence shown here is derived from an EMBL/GenBank/DDBJ whole genome shotgun (WGS) entry which is preliminary data.</text>
</comment>
<protein>
    <submittedName>
        <fullName evidence="1">Uncharacterized protein</fullName>
    </submittedName>
</protein>
<evidence type="ECO:0000313" key="1">
    <source>
        <dbReference type="EMBL" id="KAJ4440499.1"/>
    </source>
</evidence>
<organism evidence="1 2">
    <name type="scientific">Periplaneta americana</name>
    <name type="common">American cockroach</name>
    <name type="synonym">Blatta americana</name>
    <dbReference type="NCBI Taxonomy" id="6978"/>
    <lineage>
        <taxon>Eukaryota</taxon>
        <taxon>Metazoa</taxon>
        <taxon>Ecdysozoa</taxon>
        <taxon>Arthropoda</taxon>
        <taxon>Hexapoda</taxon>
        <taxon>Insecta</taxon>
        <taxon>Pterygota</taxon>
        <taxon>Neoptera</taxon>
        <taxon>Polyneoptera</taxon>
        <taxon>Dictyoptera</taxon>
        <taxon>Blattodea</taxon>
        <taxon>Blattoidea</taxon>
        <taxon>Blattidae</taxon>
        <taxon>Blattinae</taxon>
        <taxon>Periplaneta</taxon>
    </lineage>
</organism>
<proteinExistence type="predicted"/>
<reference evidence="1 2" key="1">
    <citation type="journal article" date="2022" name="Allergy">
        <title>Genome assembly and annotation of Periplaneta americana reveal a comprehensive cockroach allergen profile.</title>
        <authorList>
            <person name="Wang L."/>
            <person name="Xiong Q."/>
            <person name="Saelim N."/>
            <person name="Wang L."/>
            <person name="Nong W."/>
            <person name="Wan A.T."/>
            <person name="Shi M."/>
            <person name="Liu X."/>
            <person name="Cao Q."/>
            <person name="Hui J.H.L."/>
            <person name="Sookrung N."/>
            <person name="Leung T.F."/>
            <person name="Tungtrongchitr A."/>
            <person name="Tsui S.K.W."/>
        </authorList>
    </citation>
    <scope>NUCLEOTIDE SEQUENCE [LARGE SCALE GENOMIC DNA]</scope>
    <source>
        <strain evidence="1">PWHHKU_190912</strain>
    </source>
</reference>
<dbReference type="Proteomes" id="UP001148838">
    <property type="component" value="Unassembled WGS sequence"/>
</dbReference>
<sequence length="114" mass="12585">MIVQRPQTTSSAHGPLGHRTSLLLFPCLGFRQGHCRNYKSASTPLSGASHKTFLTEFGVSRSTAWTSAVPHVGRTSNAFKRRITYVPEKLPSKYGVHSEQYLPIRTVTPEVSGM</sequence>